<dbReference type="InterPro" id="IPR006140">
    <property type="entry name" value="D-isomer_DH_NAD-bd"/>
</dbReference>
<dbReference type="InterPro" id="IPR036291">
    <property type="entry name" value="NAD(P)-bd_dom_sf"/>
</dbReference>
<dbReference type="Pfam" id="PF02826">
    <property type="entry name" value="2-Hacid_dh_C"/>
    <property type="match status" value="1"/>
</dbReference>
<evidence type="ECO:0000256" key="2">
    <source>
        <dbReference type="ARBA" id="ARBA00023002"/>
    </source>
</evidence>
<dbReference type="Gene3D" id="3.40.50.720">
    <property type="entry name" value="NAD(P)-binding Rossmann-like Domain"/>
    <property type="match status" value="2"/>
</dbReference>
<dbReference type="FunFam" id="3.40.50.720:FF:000203">
    <property type="entry name" value="D-3-phosphoglycerate dehydrogenase (SerA)"/>
    <property type="match status" value="1"/>
</dbReference>
<sequence length="329" mass="35803">MKFVMTQAVCPEGMQLLDGIADVYVADNQDPNNYLDEMRDAAALIVRIAKCDANAIENSPKLKVIGRTGVGYDSVDVKKATELGIPVVITPGANNRSVAEHAVAMIFALSKNLIEAQNEMCKGNWEIRGAKKAFELEGKTVGILGLGAIGRETAKICKGCGMRIAAYDPFMTKEQVEGYGAKYYEDYVELLKDSDVVSIHVPLTDQTRNMISKKELSVMKPTALIINCSRGGIINEADLVEALNNGVIAGAGTDVFCSEPPKTDDPLLNCRNLIVSPHSAAQTREAVIKMAQMCIKGCLAVVEGKKWPYVADKSVYEHEKWKGTDWAEI</sequence>
<dbReference type="AlphaFoldDB" id="A0A174A2J7"/>
<dbReference type="GO" id="GO:0051287">
    <property type="term" value="F:NAD binding"/>
    <property type="evidence" value="ECO:0007669"/>
    <property type="project" value="InterPro"/>
</dbReference>
<gene>
    <name evidence="7" type="primary">hprA</name>
    <name evidence="7" type="ORF">ERS852417_01074</name>
</gene>
<evidence type="ECO:0000256" key="4">
    <source>
        <dbReference type="RuleBase" id="RU003719"/>
    </source>
</evidence>
<comment type="similarity">
    <text evidence="1 4">Belongs to the D-isomer specific 2-hydroxyacid dehydrogenase family.</text>
</comment>
<dbReference type="InterPro" id="IPR050418">
    <property type="entry name" value="D-iso_2-hydroxyacid_DH_PdxB"/>
</dbReference>
<protein>
    <submittedName>
        <fullName evidence="7">Glycerate dehydrogenase</fullName>
        <ecNumber evidence="7">1.1.1.29</ecNumber>
    </submittedName>
</protein>
<dbReference type="RefSeq" id="WP_055223677.1">
    <property type="nucleotide sequence ID" value="NZ_CYYW01000005.1"/>
</dbReference>
<dbReference type="EMBL" id="CYYW01000005">
    <property type="protein sequence ID" value="CUN82902.1"/>
    <property type="molecule type" value="Genomic_DNA"/>
</dbReference>
<keyword evidence="2 4" id="KW-0560">Oxidoreductase</keyword>
<dbReference type="PROSITE" id="PS00671">
    <property type="entry name" value="D_2_HYDROXYACID_DH_3"/>
    <property type="match status" value="1"/>
</dbReference>
<evidence type="ECO:0000313" key="7">
    <source>
        <dbReference type="EMBL" id="CUN82902.1"/>
    </source>
</evidence>
<organism evidence="7 8">
    <name type="scientific">Agathobacter rectalis</name>
    <dbReference type="NCBI Taxonomy" id="39491"/>
    <lineage>
        <taxon>Bacteria</taxon>
        <taxon>Bacillati</taxon>
        <taxon>Bacillota</taxon>
        <taxon>Clostridia</taxon>
        <taxon>Lachnospirales</taxon>
        <taxon>Lachnospiraceae</taxon>
        <taxon>Agathobacter</taxon>
    </lineage>
</organism>
<dbReference type="InterPro" id="IPR006139">
    <property type="entry name" value="D-isomer_2_OHA_DH_cat_dom"/>
</dbReference>
<name>A0A174A2J7_9FIRM</name>
<dbReference type="EC" id="1.1.1.29" evidence="7"/>
<evidence type="ECO:0000256" key="1">
    <source>
        <dbReference type="ARBA" id="ARBA00005854"/>
    </source>
</evidence>
<dbReference type="CDD" id="cd12173">
    <property type="entry name" value="PGDH_4"/>
    <property type="match status" value="1"/>
</dbReference>
<evidence type="ECO:0000313" key="8">
    <source>
        <dbReference type="Proteomes" id="UP000095384"/>
    </source>
</evidence>
<dbReference type="PANTHER" id="PTHR43761:SF1">
    <property type="entry name" value="D-ISOMER SPECIFIC 2-HYDROXYACID DEHYDROGENASE CATALYTIC DOMAIN-CONTAINING PROTEIN-RELATED"/>
    <property type="match status" value="1"/>
</dbReference>
<evidence type="ECO:0000259" key="5">
    <source>
        <dbReference type="Pfam" id="PF00389"/>
    </source>
</evidence>
<keyword evidence="3" id="KW-0520">NAD</keyword>
<dbReference type="GO" id="GO:0008465">
    <property type="term" value="F:hydroxypyruvate reductase (NADH) activity"/>
    <property type="evidence" value="ECO:0007669"/>
    <property type="project" value="UniProtKB-EC"/>
</dbReference>
<dbReference type="SUPFAM" id="SSF51735">
    <property type="entry name" value="NAD(P)-binding Rossmann-fold domains"/>
    <property type="match status" value="1"/>
</dbReference>
<reference evidence="7 8" key="1">
    <citation type="submission" date="2015-09" db="EMBL/GenBank/DDBJ databases">
        <authorList>
            <consortium name="Pathogen Informatics"/>
        </authorList>
    </citation>
    <scope>NUCLEOTIDE SEQUENCE [LARGE SCALE GENOMIC DNA]</scope>
    <source>
        <strain evidence="7 8">2789STDY5608860</strain>
    </source>
</reference>
<feature type="domain" description="D-isomer specific 2-hydroxyacid dehydrogenase catalytic" evidence="5">
    <location>
        <begin position="4"/>
        <end position="308"/>
    </location>
</feature>
<proteinExistence type="inferred from homology"/>
<dbReference type="PROSITE" id="PS00670">
    <property type="entry name" value="D_2_HYDROXYACID_DH_2"/>
    <property type="match status" value="1"/>
</dbReference>
<dbReference type="Proteomes" id="UP000095384">
    <property type="component" value="Unassembled WGS sequence"/>
</dbReference>
<dbReference type="Pfam" id="PF00389">
    <property type="entry name" value="2-Hacid_dh"/>
    <property type="match status" value="1"/>
</dbReference>
<dbReference type="SUPFAM" id="SSF52283">
    <property type="entry name" value="Formate/glycerate dehydrogenase catalytic domain-like"/>
    <property type="match status" value="1"/>
</dbReference>
<evidence type="ECO:0000256" key="3">
    <source>
        <dbReference type="ARBA" id="ARBA00023027"/>
    </source>
</evidence>
<dbReference type="PANTHER" id="PTHR43761">
    <property type="entry name" value="D-ISOMER SPECIFIC 2-HYDROXYACID DEHYDROGENASE FAMILY PROTEIN (AFU_ORTHOLOGUE AFUA_1G13630)"/>
    <property type="match status" value="1"/>
</dbReference>
<dbReference type="InterPro" id="IPR029753">
    <property type="entry name" value="D-isomer_DH_CS"/>
</dbReference>
<evidence type="ECO:0000259" key="6">
    <source>
        <dbReference type="Pfam" id="PF02826"/>
    </source>
</evidence>
<accession>A0A174A2J7</accession>
<feature type="domain" description="D-isomer specific 2-hydroxyacid dehydrogenase NAD-binding" evidence="6">
    <location>
        <begin position="103"/>
        <end position="280"/>
    </location>
</feature>